<gene>
    <name evidence="2" type="ORF">C7959_14910</name>
</gene>
<evidence type="ECO:0000313" key="2">
    <source>
        <dbReference type="EMBL" id="TDX45186.1"/>
    </source>
</evidence>
<name>A0A4R8GHP6_9FIRM</name>
<dbReference type="Pfam" id="PF11823">
    <property type="entry name" value="Se_S_carrier"/>
    <property type="match status" value="1"/>
</dbReference>
<proteinExistence type="predicted"/>
<dbReference type="Proteomes" id="UP000295832">
    <property type="component" value="Unassembled WGS sequence"/>
</dbReference>
<comment type="caution">
    <text evidence="2">The sequence shown here is derived from an EMBL/GenBank/DDBJ whole genome shotgun (WGS) entry which is preliminary data.</text>
</comment>
<reference evidence="2 3" key="1">
    <citation type="submission" date="2019-03" db="EMBL/GenBank/DDBJ databases">
        <title>Subsurface microbial communities from deep shales in Ohio and West Virginia, USA.</title>
        <authorList>
            <person name="Wrighton K."/>
        </authorList>
    </citation>
    <scope>NUCLEOTIDE SEQUENCE [LARGE SCALE GENOMIC DNA]</scope>
    <source>
        <strain evidence="2 3">MSL 6dP</strain>
    </source>
</reference>
<accession>A0A4R8GHP6</accession>
<dbReference type="AlphaFoldDB" id="A0A4R8GHP6"/>
<dbReference type="EMBL" id="SOEG01000049">
    <property type="protein sequence ID" value="TDX45186.1"/>
    <property type="molecule type" value="Genomic_DNA"/>
</dbReference>
<evidence type="ECO:0000313" key="3">
    <source>
        <dbReference type="Proteomes" id="UP000295832"/>
    </source>
</evidence>
<keyword evidence="3" id="KW-1185">Reference proteome</keyword>
<feature type="domain" description="Putative Se/S carrier protein-like" evidence="1">
    <location>
        <begin position="6"/>
        <end position="71"/>
    </location>
</feature>
<organism evidence="2 3">
    <name type="scientific">Orenia marismortui</name>
    <dbReference type="NCBI Taxonomy" id="46469"/>
    <lineage>
        <taxon>Bacteria</taxon>
        <taxon>Bacillati</taxon>
        <taxon>Bacillota</taxon>
        <taxon>Clostridia</taxon>
        <taxon>Halanaerobiales</taxon>
        <taxon>Halobacteroidaceae</taxon>
        <taxon>Orenia</taxon>
    </lineage>
</organism>
<dbReference type="RefSeq" id="WP_134119014.1">
    <property type="nucleotide sequence ID" value="NZ_SOEG01000049.1"/>
</dbReference>
<dbReference type="STRING" id="926561.GCA_000379025_01662"/>
<sequence length="87" mass="10002">MIEEYNLLVFNSTHHSLQAEKFLKANGYKIMMIPILPEISADCGMAIKTEVKDTEITSLLEDNKIEFAAFYHVIKEGLEKRIKKISK</sequence>
<protein>
    <submittedName>
        <fullName evidence="2">Uncharacterized protein DUF3343</fullName>
    </submittedName>
</protein>
<dbReference type="InterPro" id="IPR021778">
    <property type="entry name" value="Se/S_carrier-like"/>
</dbReference>
<evidence type="ECO:0000259" key="1">
    <source>
        <dbReference type="Pfam" id="PF11823"/>
    </source>
</evidence>